<gene>
    <name evidence="2" type="ORF">GDO54_013524</name>
</gene>
<comment type="caution">
    <text evidence="2">The sequence shown here is derived from an EMBL/GenBank/DDBJ whole genome shotgun (WGS) entry which is preliminary data.</text>
</comment>
<keyword evidence="3" id="KW-1185">Reference proteome</keyword>
<dbReference type="Proteomes" id="UP001181693">
    <property type="component" value="Unassembled WGS sequence"/>
</dbReference>
<evidence type="ECO:0000256" key="1">
    <source>
        <dbReference type="SAM" id="SignalP"/>
    </source>
</evidence>
<feature type="signal peptide" evidence="1">
    <location>
        <begin position="1"/>
        <end position="21"/>
    </location>
</feature>
<dbReference type="EMBL" id="DYDO01000006">
    <property type="protein sequence ID" value="DBA22505.1"/>
    <property type="molecule type" value="Genomic_DNA"/>
</dbReference>
<evidence type="ECO:0000313" key="2">
    <source>
        <dbReference type="EMBL" id="DBA22505.1"/>
    </source>
</evidence>
<name>A0AAV3ABY0_PYXAD</name>
<evidence type="ECO:0000313" key="3">
    <source>
        <dbReference type="Proteomes" id="UP001181693"/>
    </source>
</evidence>
<evidence type="ECO:0008006" key="4">
    <source>
        <dbReference type="Google" id="ProtNLM"/>
    </source>
</evidence>
<feature type="chain" id="PRO_5043461230" description="Secreted protein" evidence="1">
    <location>
        <begin position="22"/>
        <end position="96"/>
    </location>
</feature>
<accession>A0AAV3ABY0</accession>
<protein>
    <recommendedName>
        <fullName evidence="4">Secreted protein</fullName>
    </recommendedName>
</protein>
<dbReference type="AlphaFoldDB" id="A0AAV3ABY0"/>
<sequence length="96" mass="10645">MVMFNNYFMVGYMCILHAVSTHLPFPVCVSVCVRSALNIPSTIGLLYTNLLVPEWRLDTKSFGMDLHCGSSYQAQCPQLFLNAPPPDQNASCMILG</sequence>
<proteinExistence type="predicted"/>
<organism evidence="2 3">
    <name type="scientific">Pyxicephalus adspersus</name>
    <name type="common">African bullfrog</name>
    <dbReference type="NCBI Taxonomy" id="30357"/>
    <lineage>
        <taxon>Eukaryota</taxon>
        <taxon>Metazoa</taxon>
        <taxon>Chordata</taxon>
        <taxon>Craniata</taxon>
        <taxon>Vertebrata</taxon>
        <taxon>Euteleostomi</taxon>
        <taxon>Amphibia</taxon>
        <taxon>Batrachia</taxon>
        <taxon>Anura</taxon>
        <taxon>Neobatrachia</taxon>
        <taxon>Ranoidea</taxon>
        <taxon>Pyxicephalidae</taxon>
        <taxon>Pyxicephalinae</taxon>
        <taxon>Pyxicephalus</taxon>
    </lineage>
</organism>
<keyword evidence="1" id="KW-0732">Signal</keyword>
<reference evidence="2" key="1">
    <citation type="thesis" date="2020" institute="ProQuest LLC" country="789 East Eisenhower Parkway, Ann Arbor, MI, USA">
        <title>Comparative Genomics and Chromosome Evolution.</title>
        <authorList>
            <person name="Mudd A.B."/>
        </authorList>
    </citation>
    <scope>NUCLEOTIDE SEQUENCE</scope>
    <source>
        <strain evidence="2">1538</strain>
        <tissue evidence="2">Blood</tissue>
    </source>
</reference>